<dbReference type="PANTHER" id="PTHR33018">
    <property type="entry name" value="OS10G0338966 PROTEIN-RELATED"/>
    <property type="match status" value="1"/>
</dbReference>
<proteinExistence type="predicted"/>
<evidence type="ECO:0000313" key="3">
    <source>
        <dbReference type="Proteomes" id="UP001054821"/>
    </source>
</evidence>
<feature type="coiled-coil region" evidence="1">
    <location>
        <begin position="124"/>
        <end position="151"/>
    </location>
</feature>
<dbReference type="Proteomes" id="UP001054821">
    <property type="component" value="Chromosome 5"/>
</dbReference>
<organism evidence="2 3">
    <name type="scientific">Prunus dulcis</name>
    <name type="common">Almond</name>
    <name type="synonym">Amygdalus dulcis</name>
    <dbReference type="NCBI Taxonomy" id="3755"/>
    <lineage>
        <taxon>Eukaryota</taxon>
        <taxon>Viridiplantae</taxon>
        <taxon>Streptophyta</taxon>
        <taxon>Embryophyta</taxon>
        <taxon>Tracheophyta</taxon>
        <taxon>Spermatophyta</taxon>
        <taxon>Magnoliopsida</taxon>
        <taxon>eudicotyledons</taxon>
        <taxon>Gunneridae</taxon>
        <taxon>Pentapetalae</taxon>
        <taxon>rosids</taxon>
        <taxon>fabids</taxon>
        <taxon>Rosales</taxon>
        <taxon>Rosaceae</taxon>
        <taxon>Amygdaloideae</taxon>
        <taxon>Amygdaleae</taxon>
        <taxon>Prunus</taxon>
    </lineage>
</organism>
<keyword evidence="3" id="KW-1185">Reference proteome</keyword>
<evidence type="ECO:0000256" key="1">
    <source>
        <dbReference type="SAM" id="Coils"/>
    </source>
</evidence>
<accession>A0AAD4Z0K6</accession>
<dbReference type="AlphaFoldDB" id="A0AAD4Z0K6"/>
<dbReference type="EMBL" id="JAJFAZ020000005">
    <property type="protein sequence ID" value="KAI5328386.1"/>
    <property type="molecule type" value="Genomic_DNA"/>
</dbReference>
<protein>
    <recommendedName>
        <fullName evidence="4">Transposase Tnp1/En/Spm-like domain-containing protein</fullName>
    </recommendedName>
</protein>
<evidence type="ECO:0000313" key="2">
    <source>
        <dbReference type="EMBL" id="KAI5328386.1"/>
    </source>
</evidence>
<evidence type="ECO:0008006" key="4">
    <source>
        <dbReference type="Google" id="ProtNLM"/>
    </source>
</evidence>
<gene>
    <name evidence="2" type="ORF">L3X38_027783</name>
</gene>
<dbReference type="PANTHER" id="PTHR33018:SF31">
    <property type="entry name" value="TRANSPOSASE, PTTA_EN_SPM, PLANT"/>
    <property type="match status" value="1"/>
</dbReference>
<reference evidence="2 3" key="1">
    <citation type="journal article" date="2022" name="G3 (Bethesda)">
        <title>Whole-genome sequence and methylome profiling of the almond [Prunus dulcis (Mill.) D.A. Webb] cultivar 'Nonpareil'.</title>
        <authorList>
            <person name="D'Amico-Willman K.M."/>
            <person name="Ouma W.Z."/>
            <person name="Meulia T."/>
            <person name="Sideli G.M."/>
            <person name="Gradziel T.M."/>
            <person name="Fresnedo-Ramirez J."/>
        </authorList>
    </citation>
    <scope>NUCLEOTIDE SEQUENCE [LARGE SCALE GENOMIC DNA]</scope>
    <source>
        <strain evidence="2">Clone GOH B32 T37-40</strain>
    </source>
</reference>
<name>A0AAD4Z0K6_PRUDU</name>
<comment type="caution">
    <text evidence="2">The sequence shown here is derived from an EMBL/GenBank/DDBJ whole genome shotgun (WGS) entry which is preliminary data.</text>
</comment>
<keyword evidence="1" id="KW-0175">Coiled coil</keyword>
<sequence>MAGRKGYLGVAKNLYEKNVVEKGEEIDRALLWKYAREDKNGYIVDEEVALMAEKIDNLIKEKKEGTLTISGNNDVLSMALGTPEHAGRVWGVGGNVKPNTYFKVPKKKSECVSKIMLEQRDSLIMETRKMMEEQQKRHEAAQQVLQNQIEMLKVVINTQVPNNTSLQSPNVHPSPMLSEKALTNIQRKFEDDEKQICDEEGCEDVVEQTEIGVMKGKECKMAFAQRVAVNCALMRDSPLPIPVKGVLETVGDAIGSQVAWPQDLIVFDDKVKKRENTKEKLAKSLFKSISQTMPKSCKIVYIFQEHVIAFAEMREIGQTIITAYISYLFRLVKGQQRDQVIGFMDPACTAHDRRDGNLRSEYITKCLRLMSIDDNVCVMDTLGAYHPHEAWKIVVNDGIKTFNAQIGRRPRKLPTWIMLSDICEDSSLEFRNKYRARRKDMYTQMELDEVREELATHVLEWLFCLS</sequence>